<organism evidence="2 3">
    <name type="scientific">Loa loa</name>
    <name type="common">Eye worm</name>
    <name type="synonym">Filaria loa</name>
    <dbReference type="NCBI Taxonomy" id="7209"/>
    <lineage>
        <taxon>Eukaryota</taxon>
        <taxon>Metazoa</taxon>
        <taxon>Ecdysozoa</taxon>
        <taxon>Nematoda</taxon>
        <taxon>Chromadorea</taxon>
        <taxon>Rhabditida</taxon>
        <taxon>Spirurina</taxon>
        <taxon>Spiruromorpha</taxon>
        <taxon>Filarioidea</taxon>
        <taxon>Onchocercidae</taxon>
        <taxon>Loa</taxon>
    </lineage>
</organism>
<gene>
    <name evidence="1 3" type="ORF">LOAG_09405</name>
</gene>
<sequence length="192" mass="21864">MKEVVIGHEGIKQEREDRWLEKVSKNEIFLLAVEKEMLKKWTDGSTRNRKLTTVLRSIYQKETQLHPLSMQSLSVSGSFVLPKAIFIPPSQVVTLVAEYDADMTIQELTRRLVKSGKISEQERRIRYAENLLLAVANQRRTMHMTKILFELGKNVVANISNTSGEDTGKVLANCIFPVGFFALFIYSCGIET</sequence>
<dbReference type="WBParaSite" id="EN70_4001">
    <property type="protein sequence ID" value="EN70_4001"/>
    <property type="gene ID" value="EN70_4001"/>
</dbReference>
<proteinExistence type="predicted"/>
<dbReference type="KEGG" id="loa:LOAG_09405"/>
<dbReference type="OMA" id="HESRWFR"/>
<protein>
    <submittedName>
        <fullName evidence="3">CARD domain-containing protein</fullName>
    </submittedName>
</protein>
<dbReference type="EMBL" id="JH712548">
    <property type="protein sequence ID" value="EFO19092.1"/>
    <property type="molecule type" value="Genomic_DNA"/>
</dbReference>
<reference evidence="1 2" key="1">
    <citation type="submission" date="2012-04" db="EMBL/GenBank/DDBJ databases">
        <title>The Genome Sequence of Loa loa.</title>
        <authorList>
            <consortium name="The Broad Institute Genome Sequencing Platform"/>
            <consortium name="Broad Institute Genome Sequencing Center for Infectious Disease"/>
            <person name="Nutman T.B."/>
            <person name="Fink D.L."/>
            <person name="Russ C."/>
            <person name="Young S."/>
            <person name="Zeng Q."/>
            <person name="Gargeya S."/>
            <person name="Alvarado L."/>
            <person name="Berlin A."/>
            <person name="Chapman S.B."/>
            <person name="Chen Z."/>
            <person name="Freedman E."/>
            <person name="Gellesch M."/>
            <person name="Goldberg J."/>
            <person name="Griggs A."/>
            <person name="Gujja S."/>
            <person name="Heilman E.R."/>
            <person name="Heiman D."/>
            <person name="Howarth C."/>
            <person name="Mehta T."/>
            <person name="Neiman D."/>
            <person name="Pearson M."/>
            <person name="Roberts A."/>
            <person name="Saif S."/>
            <person name="Shea T."/>
            <person name="Shenoy N."/>
            <person name="Sisk P."/>
            <person name="Stolte C."/>
            <person name="Sykes S."/>
            <person name="White J."/>
            <person name="Yandava C."/>
            <person name="Haas B."/>
            <person name="Henn M.R."/>
            <person name="Nusbaum C."/>
            <person name="Birren B."/>
        </authorList>
    </citation>
    <scope>NUCLEOTIDE SEQUENCE [LARGE SCALE GENOMIC DNA]</scope>
</reference>
<dbReference type="RefSeq" id="XP_003144980.1">
    <property type="nucleotide sequence ID" value="XM_003144932.1"/>
</dbReference>
<keyword evidence="2" id="KW-1185">Reference proteome</keyword>
<dbReference type="CTD" id="9946842"/>
<name>A0A1I7VLX5_LOALO</name>
<reference evidence="3" key="2">
    <citation type="submission" date="2016-11" db="UniProtKB">
        <authorList>
            <consortium name="WormBaseParasite"/>
        </authorList>
    </citation>
    <scope>IDENTIFICATION</scope>
</reference>
<accession>A0A1I7VLX5</accession>
<evidence type="ECO:0000313" key="1">
    <source>
        <dbReference type="EMBL" id="EFO19092.1"/>
    </source>
</evidence>
<dbReference type="AlphaFoldDB" id="A0A1I7VLX5"/>
<evidence type="ECO:0000313" key="2">
    <source>
        <dbReference type="Proteomes" id="UP000095285"/>
    </source>
</evidence>
<dbReference type="Proteomes" id="UP000095285">
    <property type="component" value="Unassembled WGS sequence"/>
</dbReference>
<dbReference type="GeneID" id="9946842"/>
<accession>A0A1S0TRT4</accession>
<dbReference type="OrthoDB" id="6110130at2759"/>
<evidence type="ECO:0000313" key="3">
    <source>
        <dbReference type="WBParaSite" id="EN70_4001"/>
    </source>
</evidence>